<dbReference type="Proteomes" id="UP000006241">
    <property type="component" value="Unassembled WGS sequence"/>
</dbReference>
<organism evidence="1 2">
    <name type="scientific">Sphingobacterium spiritivorum ATCC 33300</name>
    <dbReference type="NCBI Taxonomy" id="525372"/>
    <lineage>
        <taxon>Bacteria</taxon>
        <taxon>Pseudomonadati</taxon>
        <taxon>Bacteroidota</taxon>
        <taxon>Sphingobacteriia</taxon>
        <taxon>Sphingobacteriales</taxon>
        <taxon>Sphingobacteriaceae</taxon>
        <taxon>Sphingobacterium</taxon>
    </lineage>
</organism>
<protein>
    <submittedName>
        <fullName evidence="1">Uncharacterized protein</fullName>
    </submittedName>
</protein>
<sequence length="42" mass="5302">MEKFERGDGMVLEINIFFENHNSVRFWIFFKKTMRLLHKRKK</sequence>
<dbReference type="EMBL" id="ACHB01000069">
    <property type="protein sequence ID" value="EEI91581.1"/>
    <property type="molecule type" value="Genomic_DNA"/>
</dbReference>
<dbReference type="HOGENOM" id="CLU_3258015_0_0_10"/>
<evidence type="ECO:0000313" key="2">
    <source>
        <dbReference type="Proteomes" id="UP000006241"/>
    </source>
</evidence>
<dbReference type="AlphaFoldDB" id="C2FZY5"/>
<comment type="caution">
    <text evidence="1">The sequence shown here is derived from an EMBL/GenBank/DDBJ whole genome shotgun (WGS) entry which is preliminary data.</text>
</comment>
<reference evidence="1 2" key="1">
    <citation type="submission" date="2009-01" db="EMBL/GenBank/DDBJ databases">
        <authorList>
            <person name="Qin X."/>
            <person name="Bachman B."/>
            <person name="Battles P."/>
            <person name="Bell A."/>
            <person name="Bess C."/>
            <person name="Bickham C."/>
            <person name="Chaboub L."/>
            <person name="Chen D."/>
            <person name="Coyle M."/>
            <person name="Deiros D.R."/>
            <person name="Dinh H."/>
            <person name="Forbes L."/>
            <person name="Fowler G."/>
            <person name="Francisco L."/>
            <person name="Fu Q."/>
            <person name="Gubbala S."/>
            <person name="Hale W."/>
            <person name="Han Y."/>
            <person name="Hemphill L."/>
            <person name="Highlander S.K."/>
            <person name="Hirani K."/>
            <person name="Hogues M."/>
            <person name="Jackson L."/>
            <person name="Jakkamsetti A."/>
            <person name="Javaid M."/>
            <person name="Jiang H."/>
            <person name="Korchina V."/>
            <person name="Kovar C."/>
            <person name="Lara F."/>
            <person name="Lee S."/>
            <person name="Mata R."/>
            <person name="Mathew T."/>
            <person name="Moen C."/>
            <person name="Morales K."/>
            <person name="Munidasa M."/>
            <person name="Nazareth L."/>
            <person name="Ngo R."/>
            <person name="Nguyen L."/>
            <person name="Okwuonu G."/>
            <person name="Ongeri F."/>
            <person name="Patil S."/>
            <person name="Petrosino J."/>
            <person name="Pham C."/>
            <person name="Pham P."/>
            <person name="Pu L.-L."/>
            <person name="Puazo M."/>
            <person name="Raj R."/>
            <person name="Reid J."/>
            <person name="Rouhana J."/>
            <person name="Saada N."/>
            <person name="Shang Y."/>
            <person name="Simmons D."/>
            <person name="Thornton R."/>
            <person name="Warren J."/>
            <person name="Weissenberger G."/>
            <person name="Zhang J."/>
            <person name="Zhang L."/>
            <person name="Zhou C."/>
            <person name="Zhu D."/>
            <person name="Muzny D."/>
            <person name="Worley K."/>
            <person name="Gibbs R."/>
        </authorList>
    </citation>
    <scope>NUCLEOTIDE SEQUENCE [LARGE SCALE GENOMIC DNA]</scope>
    <source>
        <strain evidence="1 2">ATCC 33300</strain>
    </source>
</reference>
<proteinExistence type="predicted"/>
<gene>
    <name evidence="1" type="ORF">HMPREF0765_2891</name>
</gene>
<name>C2FZY5_SPHSI</name>
<evidence type="ECO:0000313" key="1">
    <source>
        <dbReference type="EMBL" id="EEI91581.1"/>
    </source>
</evidence>
<accession>C2FZY5</accession>